<evidence type="ECO:0000313" key="8">
    <source>
        <dbReference type="Proteomes" id="UP000642070"/>
    </source>
</evidence>
<sequence length="261" mass="27473">MGPPSGDRRRFGLGFAGAGRVIRVVIADDQVLVRAGFHMILDGTDDIAVVGEAADGLHALTVVADTRPDVVLMDVRMPGIDGIEATHRSGEPPHVIILTTFDLDEYVYAGLHAGAAGFLLKDTLDGDLLQAVRTVAGGHNVAAPTVTRRLVQHFVATGPRIVDTTPLRGHRQDPREPDPGQARPARPHPRRHLRPPERPGVARGATGAVSTSVGRVAAARTAMRRSCPQGRPAQGRSARCAVGGSFPARGSCPPTPPLGSR</sequence>
<evidence type="ECO:0000256" key="3">
    <source>
        <dbReference type="ARBA" id="ARBA00023163"/>
    </source>
</evidence>
<accession>A0A917TKG3</accession>
<dbReference type="GO" id="GO:0003677">
    <property type="term" value="F:DNA binding"/>
    <property type="evidence" value="ECO:0007669"/>
    <property type="project" value="UniProtKB-KW"/>
</dbReference>
<protein>
    <recommendedName>
        <fullName evidence="6">Response regulatory domain-containing protein</fullName>
    </recommendedName>
</protein>
<dbReference type="InterPro" id="IPR058245">
    <property type="entry name" value="NreC/VraR/RcsB-like_REC"/>
</dbReference>
<evidence type="ECO:0000256" key="1">
    <source>
        <dbReference type="ARBA" id="ARBA00023015"/>
    </source>
</evidence>
<feature type="region of interest" description="Disordered" evidence="5">
    <location>
        <begin position="161"/>
        <end position="261"/>
    </location>
</feature>
<dbReference type="SMART" id="SM00448">
    <property type="entry name" value="REC"/>
    <property type="match status" value="1"/>
</dbReference>
<feature type="modified residue" description="4-aspartylphosphate" evidence="4">
    <location>
        <position position="74"/>
    </location>
</feature>
<dbReference type="InterPro" id="IPR001789">
    <property type="entry name" value="Sig_transdc_resp-reg_receiver"/>
</dbReference>
<dbReference type="SUPFAM" id="SSF52172">
    <property type="entry name" value="CheY-like"/>
    <property type="match status" value="1"/>
</dbReference>
<keyword evidence="3" id="KW-0804">Transcription</keyword>
<dbReference type="Pfam" id="PF00072">
    <property type="entry name" value="Response_reg"/>
    <property type="match status" value="1"/>
</dbReference>
<evidence type="ECO:0000313" key="7">
    <source>
        <dbReference type="EMBL" id="GGM25809.1"/>
    </source>
</evidence>
<reference evidence="7" key="2">
    <citation type="submission" date="2020-09" db="EMBL/GenBank/DDBJ databases">
        <authorList>
            <person name="Sun Q."/>
            <person name="Ohkuma M."/>
        </authorList>
    </citation>
    <scope>NUCLEOTIDE SEQUENCE</scope>
    <source>
        <strain evidence="7">JCM 19831</strain>
    </source>
</reference>
<dbReference type="Gene3D" id="3.40.50.2300">
    <property type="match status" value="1"/>
</dbReference>
<dbReference type="GO" id="GO:0000160">
    <property type="term" value="P:phosphorelay signal transduction system"/>
    <property type="evidence" value="ECO:0007669"/>
    <property type="project" value="InterPro"/>
</dbReference>
<name>A0A917TKG3_9ACTN</name>
<organism evidence="7 8">
    <name type="scientific">Dactylosporangium sucinum</name>
    <dbReference type="NCBI Taxonomy" id="1424081"/>
    <lineage>
        <taxon>Bacteria</taxon>
        <taxon>Bacillati</taxon>
        <taxon>Actinomycetota</taxon>
        <taxon>Actinomycetes</taxon>
        <taxon>Micromonosporales</taxon>
        <taxon>Micromonosporaceae</taxon>
        <taxon>Dactylosporangium</taxon>
    </lineage>
</organism>
<keyword evidence="4" id="KW-0597">Phosphoprotein</keyword>
<dbReference type="EMBL" id="BMPI01000012">
    <property type="protein sequence ID" value="GGM25809.1"/>
    <property type="molecule type" value="Genomic_DNA"/>
</dbReference>
<dbReference type="InterPro" id="IPR011006">
    <property type="entry name" value="CheY-like_superfamily"/>
</dbReference>
<dbReference type="Proteomes" id="UP000642070">
    <property type="component" value="Unassembled WGS sequence"/>
</dbReference>
<dbReference type="PROSITE" id="PS50110">
    <property type="entry name" value="RESPONSE_REGULATORY"/>
    <property type="match status" value="1"/>
</dbReference>
<dbReference type="PANTHER" id="PTHR43214">
    <property type="entry name" value="TWO-COMPONENT RESPONSE REGULATOR"/>
    <property type="match status" value="1"/>
</dbReference>
<feature type="domain" description="Response regulatory" evidence="6">
    <location>
        <begin position="23"/>
        <end position="136"/>
    </location>
</feature>
<dbReference type="CDD" id="cd17535">
    <property type="entry name" value="REC_NarL-like"/>
    <property type="match status" value="1"/>
</dbReference>
<keyword evidence="1" id="KW-0805">Transcription regulation</keyword>
<evidence type="ECO:0000256" key="4">
    <source>
        <dbReference type="PROSITE-ProRule" id="PRU00169"/>
    </source>
</evidence>
<evidence type="ECO:0000256" key="2">
    <source>
        <dbReference type="ARBA" id="ARBA00023125"/>
    </source>
</evidence>
<reference evidence="7" key="1">
    <citation type="journal article" date="2014" name="Int. J. Syst. Evol. Microbiol.">
        <title>Complete genome sequence of Corynebacterium casei LMG S-19264T (=DSM 44701T), isolated from a smear-ripened cheese.</title>
        <authorList>
            <consortium name="US DOE Joint Genome Institute (JGI-PGF)"/>
            <person name="Walter F."/>
            <person name="Albersmeier A."/>
            <person name="Kalinowski J."/>
            <person name="Ruckert C."/>
        </authorList>
    </citation>
    <scope>NUCLEOTIDE SEQUENCE</scope>
    <source>
        <strain evidence="7">JCM 19831</strain>
    </source>
</reference>
<keyword evidence="2" id="KW-0238">DNA-binding</keyword>
<dbReference type="AlphaFoldDB" id="A0A917TKG3"/>
<proteinExistence type="predicted"/>
<evidence type="ECO:0000259" key="6">
    <source>
        <dbReference type="PROSITE" id="PS50110"/>
    </source>
</evidence>
<dbReference type="PANTHER" id="PTHR43214:SF24">
    <property type="entry name" value="TRANSCRIPTIONAL REGULATORY PROTEIN NARL-RELATED"/>
    <property type="match status" value="1"/>
</dbReference>
<dbReference type="InterPro" id="IPR039420">
    <property type="entry name" value="WalR-like"/>
</dbReference>
<comment type="caution">
    <text evidence="7">The sequence shown here is derived from an EMBL/GenBank/DDBJ whole genome shotgun (WGS) entry which is preliminary data.</text>
</comment>
<keyword evidence="8" id="KW-1185">Reference proteome</keyword>
<gene>
    <name evidence="7" type="ORF">GCM10007977_028720</name>
</gene>
<evidence type="ECO:0000256" key="5">
    <source>
        <dbReference type="SAM" id="MobiDB-lite"/>
    </source>
</evidence>